<organism evidence="2 3">
    <name type="scientific">Tetrahymena thermophila (strain SB210)</name>
    <dbReference type="NCBI Taxonomy" id="312017"/>
    <lineage>
        <taxon>Eukaryota</taxon>
        <taxon>Sar</taxon>
        <taxon>Alveolata</taxon>
        <taxon>Ciliophora</taxon>
        <taxon>Intramacronucleata</taxon>
        <taxon>Oligohymenophorea</taxon>
        <taxon>Hymenostomatida</taxon>
        <taxon>Tetrahymenina</taxon>
        <taxon>Tetrahymenidae</taxon>
        <taxon>Tetrahymena</taxon>
    </lineage>
</organism>
<proteinExistence type="predicted"/>
<sequence>MINWSIAISAQTFLLKLNLYFNLISYLPNSIILFKKHKPCFKISKLFVIYLYNFRNLHILTLSFNSYFYLSLYSYLFVYLFIFSFFSFHSIICNLNHLSYHPTFLPILIIIIFSSYNNFFSYLSISSHLRSSTDFLSKLCQQVLSFFQAHLAQESSAQKYLCFIQNKVAQSYIIAILIIETSDQIVNCSLSLSAYNKIQHLKQLSFVQLFIQFKITLRIVMGKKKVSLLTLIIFMNLSYLYPFSVVKNLKSKIFTDSSKYFRDKFKAFLKKYIKQQNEQLFALSKFE</sequence>
<reference evidence="3" key="1">
    <citation type="journal article" date="2006" name="PLoS Biol.">
        <title>Macronuclear genome sequence of the ciliate Tetrahymena thermophila, a model eukaryote.</title>
        <authorList>
            <person name="Eisen J.A."/>
            <person name="Coyne R.S."/>
            <person name="Wu M."/>
            <person name="Wu D."/>
            <person name="Thiagarajan M."/>
            <person name="Wortman J.R."/>
            <person name="Badger J.H."/>
            <person name="Ren Q."/>
            <person name="Amedeo P."/>
            <person name="Jones K.M."/>
            <person name="Tallon L.J."/>
            <person name="Delcher A.L."/>
            <person name="Salzberg S.L."/>
            <person name="Silva J.C."/>
            <person name="Haas B.J."/>
            <person name="Majoros W.H."/>
            <person name="Farzad M."/>
            <person name="Carlton J.M."/>
            <person name="Smith R.K. Jr."/>
            <person name="Garg J."/>
            <person name="Pearlman R.E."/>
            <person name="Karrer K.M."/>
            <person name="Sun L."/>
            <person name="Manning G."/>
            <person name="Elde N.C."/>
            <person name="Turkewitz A.P."/>
            <person name="Asai D.J."/>
            <person name="Wilkes D.E."/>
            <person name="Wang Y."/>
            <person name="Cai H."/>
            <person name="Collins K."/>
            <person name="Stewart B.A."/>
            <person name="Lee S.R."/>
            <person name="Wilamowska K."/>
            <person name="Weinberg Z."/>
            <person name="Ruzzo W.L."/>
            <person name="Wloga D."/>
            <person name="Gaertig J."/>
            <person name="Frankel J."/>
            <person name="Tsao C.-C."/>
            <person name="Gorovsky M.A."/>
            <person name="Keeling P.J."/>
            <person name="Waller R.F."/>
            <person name="Patron N.J."/>
            <person name="Cherry J.M."/>
            <person name="Stover N.A."/>
            <person name="Krieger C.J."/>
            <person name="del Toro C."/>
            <person name="Ryder H.F."/>
            <person name="Williamson S.C."/>
            <person name="Barbeau R.A."/>
            <person name="Hamilton E.P."/>
            <person name="Orias E."/>
        </authorList>
    </citation>
    <scope>NUCLEOTIDE SEQUENCE [LARGE SCALE GENOMIC DNA]</scope>
    <source>
        <strain evidence="3">SB210</strain>
    </source>
</reference>
<gene>
    <name evidence="2" type="ORF">TTHERM_000616269</name>
</gene>
<accession>W7WYA8</accession>
<feature type="transmembrane region" description="Helical" evidence="1">
    <location>
        <begin position="46"/>
        <end position="66"/>
    </location>
</feature>
<feature type="transmembrane region" description="Helical" evidence="1">
    <location>
        <begin position="72"/>
        <end position="92"/>
    </location>
</feature>
<dbReference type="AlphaFoldDB" id="W7WYA8"/>
<keyword evidence="1 2" id="KW-0812">Transmembrane</keyword>
<keyword evidence="1" id="KW-0472">Membrane</keyword>
<evidence type="ECO:0000256" key="1">
    <source>
        <dbReference type="SAM" id="Phobius"/>
    </source>
</evidence>
<feature type="transmembrane region" description="Helical" evidence="1">
    <location>
        <begin position="104"/>
        <end position="125"/>
    </location>
</feature>
<feature type="transmembrane region" description="Helical" evidence="1">
    <location>
        <begin position="13"/>
        <end position="34"/>
    </location>
</feature>
<name>W7WYA8_TETTS</name>
<evidence type="ECO:0000313" key="2">
    <source>
        <dbReference type="EMBL" id="EWS71840.1"/>
    </source>
</evidence>
<dbReference type="KEGG" id="tet:TTHERM_000616269"/>
<protein>
    <submittedName>
        <fullName evidence="2">Transmembrane protein, putative</fullName>
    </submittedName>
</protein>
<dbReference type="InParanoid" id="W7WYA8"/>
<keyword evidence="1" id="KW-1133">Transmembrane helix</keyword>
<dbReference type="Proteomes" id="UP000009168">
    <property type="component" value="Unassembled WGS sequence"/>
</dbReference>
<evidence type="ECO:0000313" key="3">
    <source>
        <dbReference type="Proteomes" id="UP000009168"/>
    </source>
</evidence>
<keyword evidence="3" id="KW-1185">Reference proteome</keyword>
<dbReference type="GeneID" id="24439827"/>
<dbReference type="EMBL" id="GG662448">
    <property type="protein sequence ID" value="EWS71840.1"/>
    <property type="molecule type" value="Genomic_DNA"/>
</dbReference>
<feature type="transmembrane region" description="Helical" evidence="1">
    <location>
        <begin position="226"/>
        <end position="246"/>
    </location>
</feature>
<dbReference type="RefSeq" id="XP_012655633.1">
    <property type="nucleotide sequence ID" value="XM_012800179.1"/>
</dbReference>